<protein>
    <submittedName>
        <fullName evidence="2">Capsid protein VP24</fullName>
    </submittedName>
</protein>
<dbReference type="PIR" id="PQ0547">
    <property type="entry name" value="PQ0547"/>
</dbReference>
<feature type="non-terminal residue" evidence="2">
    <location>
        <position position="1"/>
    </location>
</feature>
<keyword evidence="1" id="KW-0812">Transmembrane</keyword>
<proteinExistence type="predicted"/>
<feature type="non-terminal residue" evidence="2">
    <location>
        <position position="50"/>
    </location>
</feature>
<sequence length="50" mass="5515">EEPLPDRAVPIYVAGFLALPRGPFFVGLIAVQLLRDRSLVAERRRQAIAG</sequence>
<name>Q7LZZ4_HHV1</name>
<accession>Q7LZZ4</accession>
<organism evidence="2">
    <name type="scientific">Human herpesvirus 1</name>
    <name type="common">HHV-1</name>
    <name type="synonym">Human herpes simplex virus 1</name>
    <dbReference type="NCBI Taxonomy" id="10298"/>
    <lineage>
        <taxon>Viruses</taxon>
        <taxon>Duplodnaviria</taxon>
        <taxon>Heunggongvirae</taxon>
        <taxon>Peploviricota</taxon>
        <taxon>Herviviricetes</taxon>
        <taxon>Herpesvirales</taxon>
        <taxon>Orthoherpesviridae</taxon>
        <taxon>Alphaherpesvirinae</taxon>
        <taxon>Simplexvirus</taxon>
        <taxon>Simplexvirus humanalpha1</taxon>
    </lineage>
</organism>
<organismHost>
    <name type="scientific">Homo sapiens</name>
    <name type="common">Human</name>
    <dbReference type="NCBI Taxonomy" id="9606"/>
</organismHost>
<keyword evidence="1" id="KW-1133">Transmembrane helix</keyword>
<keyword evidence="1" id="KW-0472">Membrane</keyword>
<reference evidence="2" key="1">
    <citation type="journal article" date="1992" name="J. Gen. Virol.">
        <title>Identification of genes encoding two capsid proteins (VP24 and VP26) of herpes simplex virus type 1.</title>
        <authorList>
            <person name="Davison M.D."/>
            <person name="Rixon F.J."/>
            <person name="Davison A.J."/>
        </authorList>
    </citation>
    <scope>PROTEIN SEQUENCE</scope>
</reference>
<evidence type="ECO:0000256" key="1">
    <source>
        <dbReference type="SAM" id="Phobius"/>
    </source>
</evidence>
<evidence type="ECO:0000313" key="2">
    <source>
        <dbReference type="PIR" id="PQ0547"/>
    </source>
</evidence>
<feature type="transmembrane region" description="Helical" evidence="1">
    <location>
        <begin position="12"/>
        <end position="34"/>
    </location>
</feature>